<dbReference type="FunFam" id="3.30.420.40:FF:000008">
    <property type="entry name" value="Glycerol kinase"/>
    <property type="match status" value="1"/>
</dbReference>
<evidence type="ECO:0000256" key="3">
    <source>
        <dbReference type="ARBA" id="ARBA00022679"/>
    </source>
</evidence>
<dbReference type="RefSeq" id="WP_181338618.1">
    <property type="nucleotide sequence ID" value="NZ_JAAKDE010000002.1"/>
</dbReference>
<feature type="binding site" evidence="11">
    <location>
        <position position="135"/>
    </location>
    <ligand>
        <name>sn-glycerol 3-phosphate</name>
        <dbReference type="ChEBI" id="CHEBI:57597"/>
    </ligand>
</feature>
<feature type="binding site" evidence="11">
    <location>
        <position position="245"/>
    </location>
    <ligand>
        <name>sn-glycerol 3-phosphate</name>
        <dbReference type="ChEBI" id="CHEBI:57597"/>
    </ligand>
</feature>
<dbReference type="PANTHER" id="PTHR10196">
    <property type="entry name" value="SUGAR KINASE"/>
    <property type="match status" value="1"/>
</dbReference>
<evidence type="ECO:0000313" key="14">
    <source>
        <dbReference type="EMBL" id="MBA2132170.1"/>
    </source>
</evidence>
<dbReference type="NCBIfam" id="TIGR01311">
    <property type="entry name" value="glycerol_kin"/>
    <property type="match status" value="1"/>
</dbReference>
<evidence type="ECO:0000256" key="11">
    <source>
        <dbReference type="HAMAP-Rule" id="MF_00186"/>
    </source>
</evidence>
<dbReference type="InterPro" id="IPR018483">
    <property type="entry name" value="Carb_kinase_FGGY_CS"/>
</dbReference>
<reference evidence="14" key="1">
    <citation type="submission" date="2020-06" db="EMBL/GenBank/DDBJ databases">
        <title>Novel chitinolytic bacterium.</title>
        <authorList>
            <person name="Ungkulpasvich U."/>
            <person name="Kosugi A."/>
            <person name="Uke A."/>
        </authorList>
    </citation>
    <scope>NUCLEOTIDE SEQUENCE</scope>
    <source>
        <strain evidence="14">UUS1-1</strain>
    </source>
</reference>
<dbReference type="CDD" id="cd07769">
    <property type="entry name" value="ASKHA_NBD_FGGY_GK"/>
    <property type="match status" value="1"/>
</dbReference>
<dbReference type="PIRSF" id="PIRSF000538">
    <property type="entry name" value="GlpK"/>
    <property type="match status" value="1"/>
</dbReference>
<dbReference type="NCBIfam" id="NF000756">
    <property type="entry name" value="PRK00047.1"/>
    <property type="match status" value="1"/>
</dbReference>
<evidence type="ECO:0000256" key="6">
    <source>
        <dbReference type="ARBA" id="ARBA00022798"/>
    </source>
</evidence>
<dbReference type="EMBL" id="JAAKDE010000002">
    <property type="protein sequence ID" value="MBA2132170.1"/>
    <property type="molecule type" value="Genomic_DNA"/>
</dbReference>
<feature type="binding site" evidence="11">
    <location>
        <position position="15"/>
    </location>
    <ligand>
        <name>ATP</name>
        <dbReference type="ChEBI" id="CHEBI:30616"/>
    </ligand>
</feature>
<evidence type="ECO:0000313" key="15">
    <source>
        <dbReference type="Proteomes" id="UP000657177"/>
    </source>
</evidence>
<evidence type="ECO:0000256" key="2">
    <source>
        <dbReference type="ARBA" id="ARBA00009156"/>
    </source>
</evidence>
<comment type="caution">
    <text evidence="14">The sequence shown here is derived from an EMBL/GenBank/DDBJ whole genome shotgun (WGS) entry which is preliminary data.</text>
</comment>
<proteinExistence type="inferred from homology"/>
<dbReference type="AlphaFoldDB" id="A0A8J6LHI3"/>
<dbReference type="GO" id="GO:0019563">
    <property type="term" value="P:glycerol catabolic process"/>
    <property type="evidence" value="ECO:0007669"/>
    <property type="project" value="UniProtKB-UniRule"/>
</dbReference>
<evidence type="ECO:0000256" key="7">
    <source>
        <dbReference type="ARBA" id="ARBA00022840"/>
    </source>
</evidence>
<dbReference type="InterPro" id="IPR018485">
    <property type="entry name" value="FGGY_C"/>
</dbReference>
<dbReference type="EC" id="2.7.1.30" evidence="11"/>
<feature type="domain" description="Carbohydrate kinase FGGY C-terminal" evidence="13">
    <location>
        <begin position="262"/>
        <end position="449"/>
    </location>
</feature>
<dbReference type="InterPro" id="IPR000577">
    <property type="entry name" value="Carb_kinase_FGGY"/>
</dbReference>
<dbReference type="GO" id="GO:0004370">
    <property type="term" value="F:glycerol kinase activity"/>
    <property type="evidence" value="ECO:0007669"/>
    <property type="project" value="UniProtKB-UniRule"/>
</dbReference>
<comment type="similarity">
    <text evidence="2 11">Belongs to the FGGY kinase family.</text>
</comment>
<dbReference type="GO" id="GO:0005829">
    <property type="term" value="C:cytosol"/>
    <property type="evidence" value="ECO:0007669"/>
    <property type="project" value="TreeGrafter"/>
</dbReference>
<evidence type="ECO:0000256" key="5">
    <source>
        <dbReference type="ARBA" id="ARBA00022777"/>
    </source>
</evidence>
<name>A0A8J6LHI3_9FIRM</name>
<dbReference type="Pfam" id="PF02782">
    <property type="entry name" value="FGGY_C"/>
    <property type="match status" value="1"/>
</dbReference>
<organism evidence="14 15">
    <name type="scientific">Capillibacterium thermochitinicola</name>
    <dbReference type="NCBI Taxonomy" id="2699427"/>
    <lineage>
        <taxon>Bacteria</taxon>
        <taxon>Bacillati</taxon>
        <taxon>Bacillota</taxon>
        <taxon>Capillibacterium</taxon>
    </lineage>
</organism>
<accession>A0A8J6LHI3</accession>
<dbReference type="InterPro" id="IPR043129">
    <property type="entry name" value="ATPase_NBD"/>
</dbReference>
<keyword evidence="5 11" id="KW-0418">Kinase</keyword>
<dbReference type="PANTHER" id="PTHR10196:SF69">
    <property type="entry name" value="GLYCEROL KINASE"/>
    <property type="match status" value="1"/>
</dbReference>
<feature type="binding site" evidence="11">
    <location>
        <position position="84"/>
    </location>
    <ligand>
        <name>glycerol</name>
        <dbReference type="ChEBI" id="CHEBI:17754"/>
    </ligand>
</feature>
<feature type="binding site" evidence="11">
    <location>
        <position position="267"/>
    </location>
    <ligand>
        <name>ADP</name>
        <dbReference type="ChEBI" id="CHEBI:456216"/>
    </ligand>
</feature>
<keyword evidence="3 11" id="KW-0808">Transferase</keyword>
<feature type="binding site" evidence="11">
    <location>
        <position position="16"/>
    </location>
    <ligand>
        <name>ATP</name>
        <dbReference type="ChEBI" id="CHEBI:30616"/>
    </ligand>
</feature>
<feature type="binding site" evidence="11">
    <location>
        <position position="15"/>
    </location>
    <ligand>
        <name>sn-glycerol 3-phosphate</name>
        <dbReference type="ChEBI" id="CHEBI:57597"/>
    </ligand>
</feature>
<sequence>MGASTDLILVLDQGTTGSKVLLLDKTCRIWGRAYQEITQHYPKPGWVEHDPEEIWTGMVALIGQVLSGIDVRRVKALALTNQRETIVVWDKTTGKPLAPAVVWQCRRSVDICKDLLEKGYNDLFRRKTGLKIDPYFSGTKVKWLLDQDRGLREKAAKGQVCIGTIDSWLLWNLTGGKVFATDYSNASRTLYYNIYECRWDQELLAILGIPPAALPEVYPSSYQYGTTVAVGQLPAGVPIAGVIGDSQAALFGEACFRPGMAKATYGTGTSLLMFVGEEPVSPPEGLVATLAWGLGNKPAYALEGVINITGATMQWLRDGLGILDDVTKSAEIARSLSGNDGVFLVPAFVGLGAPYWDMDARGLICGLTRSTTRAHLIRAGLESIAYQVFDAVELMQKSGIKLDFLRADGAAAANEFLMQFQADLLNVEVSRPALREVSALGAVYLAGLAVGLWRDTGEIAAAWQEEKRFKPQMGEGERAELIRQWKEAVQRALSRN</sequence>
<feature type="binding site" evidence="11">
    <location>
        <position position="83"/>
    </location>
    <ligand>
        <name>sn-glycerol 3-phosphate</name>
        <dbReference type="ChEBI" id="CHEBI:57597"/>
    </ligand>
</feature>
<dbReference type="Pfam" id="PF00370">
    <property type="entry name" value="FGGY_N"/>
    <property type="match status" value="1"/>
</dbReference>
<feature type="binding site" evidence="11">
    <location>
        <position position="83"/>
    </location>
    <ligand>
        <name>glycerol</name>
        <dbReference type="ChEBI" id="CHEBI:17754"/>
    </ligand>
</feature>
<feature type="binding site" evidence="11">
    <location>
        <position position="314"/>
    </location>
    <ligand>
        <name>ATP</name>
        <dbReference type="ChEBI" id="CHEBI:30616"/>
    </ligand>
</feature>
<dbReference type="FunFam" id="3.30.420.40:FF:000007">
    <property type="entry name" value="Glycerol kinase"/>
    <property type="match status" value="1"/>
</dbReference>
<dbReference type="InterPro" id="IPR005999">
    <property type="entry name" value="Glycerol_kin"/>
</dbReference>
<evidence type="ECO:0000256" key="9">
    <source>
        <dbReference type="ARBA" id="ARBA00054633"/>
    </source>
</evidence>
<dbReference type="UniPathway" id="UPA00618">
    <property type="reaction ID" value="UER00672"/>
</dbReference>
<evidence type="ECO:0000256" key="1">
    <source>
        <dbReference type="ARBA" id="ARBA00005190"/>
    </source>
</evidence>
<feature type="binding site" evidence="11">
    <location>
        <position position="414"/>
    </location>
    <ligand>
        <name>ADP</name>
        <dbReference type="ChEBI" id="CHEBI:456216"/>
    </ligand>
</feature>
<comment type="function">
    <text evidence="9 11">Key enzyme in the regulation of glycerol uptake and metabolism. Catalyzes the phosphorylation of glycerol to yield sn-glycerol 3-phosphate.</text>
</comment>
<keyword evidence="6 11" id="KW-0319">Glycerol metabolism</keyword>
<dbReference type="SUPFAM" id="SSF53067">
    <property type="entry name" value="Actin-like ATPase domain"/>
    <property type="match status" value="2"/>
</dbReference>
<comment type="subunit">
    <text evidence="10 11">Homotetramer and homodimer (in equilibrium).</text>
</comment>
<dbReference type="Gene3D" id="3.30.420.40">
    <property type="match status" value="2"/>
</dbReference>
<keyword evidence="4 11" id="KW-0547">Nucleotide-binding</keyword>
<feature type="binding site" evidence="11">
    <location>
        <position position="410"/>
    </location>
    <ligand>
        <name>ADP</name>
        <dbReference type="ChEBI" id="CHEBI:456216"/>
    </ligand>
</feature>
<dbReference type="GO" id="GO:0006072">
    <property type="term" value="P:glycerol-3-phosphate metabolic process"/>
    <property type="evidence" value="ECO:0007669"/>
    <property type="project" value="InterPro"/>
</dbReference>
<feature type="binding site" evidence="11">
    <location>
        <position position="267"/>
    </location>
    <ligand>
        <name>ATP</name>
        <dbReference type="ChEBI" id="CHEBI:30616"/>
    </ligand>
</feature>
<comment type="activity regulation">
    <text evidence="11">Activated by phosphorylation and inhibited by fructose 1,6-bisphosphate (FBP).</text>
</comment>
<evidence type="ECO:0000256" key="10">
    <source>
        <dbReference type="ARBA" id="ARBA00063665"/>
    </source>
</evidence>
<gene>
    <name evidence="11 14" type="primary">glpK</name>
    <name evidence="14" type="ORF">G5B42_01190</name>
</gene>
<feature type="binding site" evidence="11">
    <location>
        <position position="310"/>
    </location>
    <ligand>
        <name>ATP</name>
        <dbReference type="ChEBI" id="CHEBI:30616"/>
    </ligand>
</feature>
<feature type="binding site" evidence="11">
    <location>
        <position position="84"/>
    </location>
    <ligand>
        <name>sn-glycerol 3-phosphate</name>
        <dbReference type="ChEBI" id="CHEBI:57597"/>
    </ligand>
</feature>
<dbReference type="Proteomes" id="UP000657177">
    <property type="component" value="Unassembled WGS sequence"/>
</dbReference>
<feature type="binding site" evidence="11">
    <location>
        <position position="310"/>
    </location>
    <ligand>
        <name>ADP</name>
        <dbReference type="ChEBI" id="CHEBI:456216"/>
    </ligand>
</feature>
<feature type="binding site" evidence="11">
    <location>
        <position position="135"/>
    </location>
    <ligand>
        <name>glycerol</name>
        <dbReference type="ChEBI" id="CHEBI:17754"/>
    </ligand>
</feature>
<dbReference type="HAMAP" id="MF_00186">
    <property type="entry name" value="Glycerol_kin"/>
    <property type="match status" value="1"/>
</dbReference>
<comment type="catalytic activity">
    <reaction evidence="8 11">
        <text>glycerol + ATP = sn-glycerol 3-phosphate + ADP + H(+)</text>
        <dbReference type="Rhea" id="RHEA:21644"/>
        <dbReference type="ChEBI" id="CHEBI:15378"/>
        <dbReference type="ChEBI" id="CHEBI:17754"/>
        <dbReference type="ChEBI" id="CHEBI:30616"/>
        <dbReference type="ChEBI" id="CHEBI:57597"/>
        <dbReference type="ChEBI" id="CHEBI:456216"/>
        <dbReference type="EC" id="2.7.1.30"/>
    </reaction>
</comment>
<comment type="pathway">
    <text evidence="1 11">Polyol metabolism; glycerol degradation via glycerol kinase pathway; sn-glycerol 3-phosphate from glycerol: step 1/1.</text>
</comment>
<dbReference type="GO" id="GO:0005524">
    <property type="term" value="F:ATP binding"/>
    <property type="evidence" value="ECO:0007669"/>
    <property type="project" value="UniProtKB-UniRule"/>
</dbReference>
<feature type="binding site" evidence="11">
    <location>
        <position position="410"/>
    </location>
    <ligand>
        <name>ATP</name>
        <dbReference type="ChEBI" id="CHEBI:30616"/>
    </ligand>
</feature>
<evidence type="ECO:0000256" key="4">
    <source>
        <dbReference type="ARBA" id="ARBA00022741"/>
    </source>
</evidence>
<feature type="domain" description="Carbohydrate kinase FGGY N-terminal" evidence="12">
    <location>
        <begin position="8"/>
        <end position="252"/>
    </location>
</feature>
<comment type="caution">
    <text evidence="11">Lacks conserved residue(s) required for the propagation of feature annotation.</text>
</comment>
<feature type="binding site" evidence="11">
    <location>
        <position position="245"/>
    </location>
    <ligand>
        <name>glycerol</name>
        <dbReference type="ChEBI" id="CHEBI:17754"/>
    </ligand>
</feature>
<evidence type="ECO:0000256" key="8">
    <source>
        <dbReference type="ARBA" id="ARBA00052101"/>
    </source>
</evidence>
<keyword evidence="7 11" id="KW-0067">ATP-binding</keyword>
<protein>
    <recommendedName>
        <fullName evidence="11">Glycerol kinase</fullName>
        <ecNumber evidence="11">2.7.1.30</ecNumber>
    </recommendedName>
    <alternativeName>
        <fullName evidence="11">ATP:glycerol 3-phosphotransferase</fullName>
    </alternativeName>
    <alternativeName>
        <fullName evidence="11">Glycerokinase</fullName>
        <shortName evidence="11">GK</shortName>
    </alternativeName>
</protein>
<keyword evidence="15" id="KW-1185">Reference proteome</keyword>
<feature type="binding site" evidence="11">
    <location>
        <position position="15"/>
    </location>
    <ligand>
        <name>ADP</name>
        <dbReference type="ChEBI" id="CHEBI:456216"/>
    </ligand>
</feature>
<dbReference type="InterPro" id="IPR018484">
    <property type="entry name" value="FGGY_N"/>
</dbReference>
<feature type="binding site" evidence="11">
    <location>
        <position position="19"/>
    </location>
    <ligand>
        <name>ADP</name>
        <dbReference type="ChEBI" id="CHEBI:456216"/>
    </ligand>
</feature>
<evidence type="ECO:0000259" key="13">
    <source>
        <dbReference type="Pfam" id="PF02782"/>
    </source>
</evidence>
<dbReference type="PROSITE" id="PS00933">
    <property type="entry name" value="FGGY_KINASES_1"/>
    <property type="match status" value="1"/>
</dbReference>
<evidence type="ECO:0000259" key="12">
    <source>
        <dbReference type="Pfam" id="PF00370"/>
    </source>
</evidence>